<evidence type="ECO:0000256" key="5">
    <source>
        <dbReference type="ARBA" id="ARBA00022692"/>
    </source>
</evidence>
<evidence type="ECO:0000256" key="13">
    <source>
        <dbReference type="SAM" id="Phobius"/>
    </source>
</evidence>
<evidence type="ECO:0000256" key="12">
    <source>
        <dbReference type="ARBA" id="ARBA00041199"/>
    </source>
</evidence>
<organism evidence="15 16">
    <name type="scientific">Teredinibacter turnerae (strain ATCC 39867 / T7901)</name>
    <dbReference type="NCBI Taxonomy" id="377629"/>
    <lineage>
        <taxon>Bacteria</taxon>
        <taxon>Pseudomonadati</taxon>
        <taxon>Pseudomonadota</taxon>
        <taxon>Gammaproteobacteria</taxon>
        <taxon>Cellvibrionales</taxon>
        <taxon>Cellvibrionaceae</taxon>
        <taxon>Teredinibacter</taxon>
    </lineage>
</organism>
<keyword evidence="7 15" id="KW-0067">ATP-binding</keyword>
<dbReference type="OrthoDB" id="9801477at2"/>
<dbReference type="RefSeq" id="WP_015817108.1">
    <property type="nucleotide sequence ID" value="NC_012997.1"/>
</dbReference>
<dbReference type="GO" id="GO:0016887">
    <property type="term" value="F:ATP hydrolysis activity"/>
    <property type="evidence" value="ECO:0007669"/>
    <property type="project" value="InterPro"/>
</dbReference>
<dbReference type="AlphaFoldDB" id="C5BS18"/>
<dbReference type="GO" id="GO:0005524">
    <property type="term" value="F:ATP binding"/>
    <property type="evidence" value="ECO:0007669"/>
    <property type="project" value="UniProtKB-KW"/>
</dbReference>
<evidence type="ECO:0000256" key="9">
    <source>
        <dbReference type="ARBA" id="ARBA00022989"/>
    </source>
</evidence>
<evidence type="ECO:0000256" key="1">
    <source>
        <dbReference type="ARBA" id="ARBA00004429"/>
    </source>
</evidence>
<feature type="transmembrane region" description="Helical" evidence="13">
    <location>
        <begin position="272"/>
        <end position="295"/>
    </location>
</feature>
<dbReference type="STRING" id="377629.TERTU_3621"/>
<keyword evidence="9 13" id="KW-1133">Transmembrane helix</keyword>
<reference evidence="15 16" key="1">
    <citation type="journal article" date="2009" name="PLoS ONE">
        <title>The complete genome of Teredinibacter turnerae T7901: an intracellular endosymbiont of marine wood-boring bivalves (shipworms).</title>
        <authorList>
            <person name="Yang J.C."/>
            <person name="Madupu R."/>
            <person name="Durkin A.S."/>
            <person name="Ekborg N.A."/>
            <person name="Pedamallu C.S."/>
            <person name="Hostetler J.B."/>
            <person name="Radune D."/>
            <person name="Toms B.S."/>
            <person name="Henrissat B."/>
            <person name="Coutinho P.M."/>
            <person name="Schwarz S."/>
            <person name="Field L."/>
            <person name="Trindade-Silva A.E."/>
            <person name="Soares C.A.G."/>
            <person name="Elshahawi S."/>
            <person name="Hanora A."/>
            <person name="Schmidt E.W."/>
            <person name="Haygood M.G."/>
            <person name="Posfai J."/>
            <person name="Benner J."/>
            <person name="Madinger C."/>
            <person name="Nove J."/>
            <person name="Anton B."/>
            <person name="Chaudhary K."/>
            <person name="Foster J."/>
            <person name="Holman A."/>
            <person name="Kumar S."/>
            <person name="Lessard P.A."/>
            <person name="Luyten Y.A."/>
            <person name="Slatko B."/>
            <person name="Wood N."/>
            <person name="Wu B."/>
            <person name="Teplitski M."/>
            <person name="Mougous J.D."/>
            <person name="Ward N."/>
            <person name="Eisen J.A."/>
            <person name="Badger J.H."/>
            <person name="Distel D.L."/>
        </authorList>
    </citation>
    <scope>NUCLEOTIDE SEQUENCE [LARGE SCALE GENOMIC DNA]</scope>
    <source>
        <strain evidence="16">ATCC 39867 / T7901</strain>
    </source>
</reference>
<dbReference type="InterPro" id="IPR025857">
    <property type="entry name" value="MacB_PCD"/>
</dbReference>
<dbReference type="PROSITE" id="PS50893">
    <property type="entry name" value="ABC_TRANSPORTER_2"/>
    <property type="match status" value="1"/>
</dbReference>
<keyword evidence="15" id="KW-0378">Hydrolase</keyword>
<feature type="transmembrane region" description="Helical" evidence="13">
    <location>
        <begin position="611"/>
        <end position="635"/>
    </location>
</feature>
<keyword evidence="8" id="KW-1278">Translocase</keyword>
<dbReference type="SMART" id="SM00382">
    <property type="entry name" value="AAA"/>
    <property type="match status" value="1"/>
</dbReference>
<sequence length="652" mass="69450">MSESTPLISLRNIERSFGTPGGVQVKALRGLSLDIYAGEFVAIVGQSGSGKSTLMNILGCLDRPSAGEYLFAGKNIETFDADGLAWLRREAFGFVFQSYNLLAGCTAEENVEIPAIYSGVPQEQRRARAVELLNSLGLAERLDHYPNQLSGGQQQRVSIARALMNGGQLILADEPTGALDSQSSREVMALLAELAQNGHTVILITHDMEVANHADRIIELRDGQVIADNRKADTESVGDASLPDLAHANQKTSWLGRLEALRMAMRSLRSNIFRTVLTLLGIVIGVSSVVAMLAIGEGAKQDVIDRISAMGTNMLTVFPSWRRPGMRGGASTALTFDLADALGRDLDNIAAVLPEIQGSATVRFTDQDYQTNITATAANLPTTRNWPLAQGVFFTDQDSEDYAPVAVLGKTVYSNLFPDGGNPVGRYVLINNIPFQIIGLMTGKGSSGFGGRDQDDVIFVPLKTGGLRLFGQNYLRSITVAVADAAQIDETEQQLTAYIQQQTGETNFRIFNSAELLETASESQETFTMLLGSVAAISLLVGGIGVMNIMLVSVTERTREIGIRMATGARQTDILQQFLAEAVVVSCVGGAVGLLLGVGAGKLLELSGSKIVFTAAPMLAAFGCAAATGLIFGFAPARKAARLDPVVALANE</sequence>
<dbReference type="KEGG" id="ttu:TERTU_3621"/>
<dbReference type="PANTHER" id="PTHR30572">
    <property type="entry name" value="MEMBRANE COMPONENT OF TRANSPORTER-RELATED"/>
    <property type="match status" value="1"/>
</dbReference>
<dbReference type="EMBL" id="CP001614">
    <property type="protein sequence ID" value="ACR10996.1"/>
    <property type="molecule type" value="Genomic_DNA"/>
</dbReference>
<dbReference type="eggNOG" id="COG0577">
    <property type="taxonomic scope" value="Bacteria"/>
</dbReference>
<dbReference type="InterPro" id="IPR003593">
    <property type="entry name" value="AAA+_ATPase"/>
</dbReference>
<evidence type="ECO:0000313" key="15">
    <source>
        <dbReference type="EMBL" id="ACR10996.1"/>
    </source>
</evidence>
<evidence type="ECO:0000256" key="11">
    <source>
        <dbReference type="ARBA" id="ARBA00038388"/>
    </source>
</evidence>
<dbReference type="PROSITE" id="PS00211">
    <property type="entry name" value="ABC_TRANSPORTER_1"/>
    <property type="match status" value="1"/>
</dbReference>
<dbReference type="Pfam" id="PF12704">
    <property type="entry name" value="MacB_PCD"/>
    <property type="match status" value="1"/>
</dbReference>
<dbReference type="SUPFAM" id="SSF52540">
    <property type="entry name" value="P-loop containing nucleoside triphosphate hydrolases"/>
    <property type="match status" value="1"/>
</dbReference>
<evidence type="ECO:0000256" key="4">
    <source>
        <dbReference type="ARBA" id="ARBA00022519"/>
    </source>
</evidence>
<keyword evidence="4" id="KW-0997">Cell inner membrane</keyword>
<evidence type="ECO:0000256" key="8">
    <source>
        <dbReference type="ARBA" id="ARBA00022967"/>
    </source>
</evidence>
<comment type="subcellular location">
    <subcellularLocation>
        <location evidence="1">Cell inner membrane</location>
        <topology evidence="1">Multi-pass membrane protein</topology>
    </subcellularLocation>
</comment>
<dbReference type="Pfam" id="PF00005">
    <property type="entry name" value="ABC_tran"/>
    <property type="match status" value="1"/>
</dbReference>
<evidence type="ECO:0000256" key="6">
    <source>
        <dbReference type="ARBA" id="ARBA00022741"/>
    </source>
</evidence>
<evidence type="ECO:0000256" key="2">
    <source>
        <dbReference type="ARBA" id="ARBA00022448"/>
    </source>
</evidence>
<name>C5BS18_TERTT</name>
<evidence type="ECO:0000313" key="16">
    <source>
        <dbReference type="Proteomes" id="UP000009080"/>
    </source>
</evidence>
<keyword evidence="6" id="KW-0547">Nucleotide-binding</keyword>
<evidence type="ECO:0000256" key="10">
    <source>
        <dbReference type="ARBA" id="ARBA00023136"/>
    </source>
</evidence>
<dbReference type="InterPro" id="IPR050250">
    <property type="entry name" value="Macrolide_Exporter_MacB"/>
</dbReference>
<dbReference type="PANTHER" id="PTHR30572:SF14">
    <property type="entry name" value="MACROLIDE EXPORT ATP-BINDING_PERMEASE PROTEIN MACB"/>
    <property type="match status" value="1"/>
</dbReference>
<dbReference type="InterPro" id="IPR017911">
    <property type="entry name" value="MacB-like_ATP-bd"/>
</dbReference>
<dbReference type="eggNOG" id="COG1136">
    <property type="taxonomic scope" value="Bacteria"/>
</dbReference>
<feature type="transmembrane region" description="Helical" evidence="13">
    <location>
        <begin position="574"/>
        <end position="599"/>
    </location>
</feature>
<dbReference type="HOGENOM" id="CLU_000604_78_2_6"/>
<accession>C5BS18</accession>
<keyword evidence="2" id="KW-0813">Transport</keyword>
<dbReference type="Pfam" id="PF02687">
    <property type="entry name" value="FtsX"/>
    <property type="match status" value="1"/>
</dbReference>
<dbReference type="InterPro" id="IPR017871">
    <property type="entry name" value="ABC_transporter-like_CS"/>
</dbReference>
<feature type="domain" description="ABC transporter" evidence="14">
    <location>
        <begin position="8"/>
        <end position="247"/>
    </location>
</feature>
<evidence type="ECO:0000259" key="14">
    <source>
        <dbReference type="PROSITE" id="PS50893"/>
    </source>
</evidence>
<feature type="transmembrane region" description="Helical" evidence="13">
    <location>
        <begin position="529"/>
        <end position="554"/>
    </location>
</feature>
<comment type="similarity">
    <text evidence="11">Belongs to the ABC transporter superfamily. Macrolide exporter (TC 3.A.1.122) family.</text>
</comment>
<proteinExistence type="inferred from homology"/>
<dbReference type="FunFam" id="3.40.50.300:FF:000032">
    <property type="entry name" value="Export ABC transporter ATP-binding protein"/>
    <property type="match status" value="1"/>
</dbReference>
<dbReference type="Gene3D" id="3.40.50.300">
    <property type="entry name" value="P-loop containing nucleotide triphosphate hydrolases"/>
    <property type="match status" value="1"/>
</dbReference>
<dbReference type="InterPro" id="IPR003439">
    <property type="entry name" value="ABC_transporter-like_ATP-bd"/>
</dbReference>
<dbReference type="Proteomes" id="UP000009080">
    <property type="component" value="Chromosome"/>
</dbReference>
<dbReference type="GO" id="GO:0022857">
    <property type="term" value="F:transmembrane transporter activity"/>
    <property type="evidence" value="ECO:0007669"/>
    <property type="project" value="UniProtKB-ARBA"/>
</dbReference>
<dbReference type="InterPro" id="IPR003838">
    <property type="entry name" value="ABC3_permease_C"/>
</dbReference>
<dbReference type="InterPro" id="IPR027417">
    <property type="entry name" value="P-loop_NTPase"/>
</dbReference>
<keyword evidence="16" id="KW-1185">Reference proteome</keyword>
<evidence type="ECO:0000256" key="3">
    <source>
        <dbReference type="ARBA" id="ARBA00022475"/>
    </source>
</evidence>
<dbReference type="GO" id="GO:1902495">
    <property type="term" value="C:transmembrane transporter complex"/>
    <property type="evidence" value="ECO:0007669"/>
    <property type="project" value="UniProtKB-ARBA"/>
</dbReference>
<protein>
    <recommendedName>
        <fullName evidence="12">Pyoverdine export ATP-binding/permease protein PvdT</fullName>
    </recommendedName>
</protein>
<dbReference type="CDD" id="cd03255">
    <property type="entry name" value="ABC_MJ0796_LolCDE_FtsE"/>
    <property type="match status" value="1"/>
</dbReference>
<keyword evidence="3" id="KW-1003">Cell membrane</keyword>
<evidence type="ECO:0000256" key="7">
    <source>
        <dbReference type="ARBA" id="ARBA00022840"/>
    </source>
</evidence>
<keyword evidence="10 13" id="KW-0472">Membrane</keyword>
<dbReference type="GO" id="GO:0005886">
    <property type="term" value="C:plasma membrane"/>
    <property type="evidence" value="ECO:0007669"/>
    <property type="project" value="UniProtKB-SubCell"/>
</dbReference>
<keyword evidence="5 13" id="KW-0812">Transmembrane</keyword>
<gene>
    <name evidence="15" type="ordered locus">TERTU_3621</name>
</gene>